<accession>A0A132PIT8</accession>
<keyword evidence="10 12" id="KW-0472">Membrane</keyword>
<evidence type="ECO:0000256" key="6">
    <source>
        <dbReference type="ARBA" id="ARBA00022741"/>
    </source>
</evidence>
<dbReference type="EMBL" id="LGTW01000014">
    <property type="protein sequence ID" value="KWX22278.1"/>
    <property type="molecule type" value="Genomic_DNA"/>
</dbReference>
<comment type="similarity">
    <text evidence="11">Belongs to the ABC transporter superfamily. Siderophore-Fe(3+) uptake transporter (SIUT) (TC 3.A.1.21) family.</text>
</comment>
<comment type="caution">
    <text evidence="15">The sequence shown here is derived from an EMBL/GenBank/DDBJ whole genome shotgun (WGS) entry which is preliminary data.</text>
</comment>
<dbReference type="FunFam" id="3.40.50.300:FF:000221">
    <property type="entry name" value="Multidrug ABC transporter ATP-binding protein"/>
    <property type="match status" value="1"/>
</dbReference>
<keyword evidence="16" id="KW-1185">Reference proteome</keyword>
<sequence length="586" mass="61871">MIRRLLTIVTDPRPLLHVAALQAVLGVVQGLLLGALVPILRALLAPQPDFAAAAPWLGVAGAGVLIYWWLNVRTMMVGFVAAGETTAQLRGRLIEHLNVLPMGWFSGDSKGRFVRTATSVAGEVGHVSVVVAGPAVNCISMSVTIAAVTLVVDWRLGLVLALTLPAALLAARNCRRSTLGVVADIEAAGNEIAGRAVEYGQAQSVIRAAGRGRTGTAQMRDALDEHRRRYARGLNRLLWPDQLYTWVVAAGFVATLALTATYLLDGSLHVADAVALLILAVRFTEPLGTLGGHVSGIGALDYLVATVDDFLRLDPLPQSPRPRRVVYDVGIELCGVGFGYGGNAALSDVSFCCPAGSTTALVGRSGSGKTTVLRLIARLFDTDTGSVRVGGVDVRDYDHTALLREIAIVFQDVYLFDTTIEENLRLARPDATAAELHAAARAAALDEVIDRLPNGWATRVGEGGAQLSGGERQRVSIARAFLKQARIVLVDEAASALDPENEAAIGAAIAELAADPHRTMIVIAHRPATLEAADQVVALDGGRVVETGSPAQLMESAGVYARLYRQYARARGWHIGGDIAGDIAGD</sequence>
<feature type="transmembrane region" description="Helical" evidence="12">
    <location>
        <begin position="154"/>
        <end position="171"/>
    </location>
</feature>
<evidence type="ECO:0000256" key="10">
    <source>
        <dbReference type="ARBA" id="ARBA00023136"/>
    </source>
</evidence>
<dbReference type="PATRIC" id="fig|59750.3.peg.1501"/>
<dbReference type="Gene3D" id="1.20.1560.10">
    <property type="entry name" value="ABC transporter type 1, transmembrane domain"/>
    <property type="match status" value="1"/>
</dbReference>
<evidence type="ECO:0000256" key="4">
    <source>
        <dbReference type="ARBA" id="ARBA00022519"/>
    </source>
</evidence>
<dbReference type="InterPro" id="IPR027417">
    <property type="entry name" value="P-loop_NTPase"/>
</dbReference>
<keyword evidence="4" id="KW-0997">Cell inner membrane</keyword>
<evidence type="ECO:0000256" key="2">
    <source>
        <dbReference type="ARBA" id="ARBA00022448"/>
    </source>
</evidence>
<keyword evidence="8" id="KW-1278">Translocase</keyword>
<evidence type="ECO:0000256" key="3">
    <source>
        <dbReference type="ARBA" id="ARBA00022475"/>
    </source>
</evidence>
<dbReference type="InterPro" id="IPR036640">
    <property type="entry name" value="ABC1_TM_sf"/>
</dbReference>
<protein>
    <submittedName>
        <fullName evidence="15">ABC transporter</fullName>
    </submittedName>
</protein>
<evidence type="ECO:0000256" key="1">
    <source>
        <dbReference type="ARBA" id="ARBA00004429"/>
    </source>
</evidence>
<evidence type="ECO:0000313" key="16">
    <source>
        <dbReference type="Proteomes" id="UP000070612"/>
    </source>
</evidence>
<dbReference type="RefSeq" id="WP_067852085.1">
    <property type="nucleotide sequence ID" value="NZ_LGTW01000014.1"/>
</dbReference>
<evidence type="ECO:0000259" key="13">
    <source>
        <dbReference type="PROSITE" id="PS50893"/>
    </source>
</evidence>
<dbReference type="GO" id="GO:0005886">
    <property type="term" value="C:plasma membrane"/>
    <property type="evidence" value="ECO:0007669"/>
    <property type="project" value="UniProtKB-SubCell"/>
</dbReference>
<dbReference type="PROSITE" id="PS50893">
    <property type="entry name" value="ABC_TRANSPORTER_2"/>
    <property type="match status" value="1"/>
</dbReference>
<keyword evidence="2" id="KW-0813">Transport</keyword>
<feature type="domain" description="ABC transporter" evidence="13">
    <location>
        <begin position="331"/>
        <end position="566"/>
    </location>
</feature>
<dbReference type="AlphaFoldDB" id="A0A132PIT8"/>
<keyword evidence="7" id="KW-0067">ATP-binding</keyword>
<evidence type="ECO:0000256" key="9">
    <source>
        <dbReference type="ARBA" id="ARBA00022989"/>
    </source>
</evidence>
<feature type="transmembrane region" description="Helical" evidence="12">
    <location>
        <begin position="50"/>
        <end position="70"/>
    </location>
</feature>
<dbReference type="Pfam" id="PF00005">
    <property type="entry name" value="ABC_tran"/>
    <property type="match status" value="1"/>
</dbReference>
<evidence type="ECO:0000256" key="7">
    <source>
        <dbReference type="ARBA" id="ARBA00022840"/>
    </source>
</evidence>
<proteinExistence type="inferred from homology"/>
<dbReference type="InterPro" id="IPR017871">
    <property type="entry name" value="ABC_transporter-like_CS"/>
</dbReference>
<dbReference type="SMART" id="SM00382">
    <property type="entry name" value="AAA"/>
    <property type="match status" value="1"/>
</dbReference>
<dbReference type="PANTHER" id="PTHR24221">
    <property type="entry name" value="ATP-BINDING CASSETTE SUB-FAMILY B"/>
    <property type="match status" value="1"/>
</dbReference>
<dbReference type="PROSITE" id="PS00211">
    <property type="entry name" value="ABC_TRANSPORTER_1"/>
    <property type="match status" value="1"/>
</dbReference>
<dbReference type="InterPro" id="IPR003593">
    <property type="entry name" value="AAA+_ATPase"/>
</dbReference>
<feature type="transmembrane region" description="Helical" evidence="12">
    <location>
        <begin position="243"/>
        <end position="264"/>
    </location>
</feature>
<dbReference type="SUPFAM" id="SSF52540">
    <property type="entry name" value="P-loop containing nucleoside triphosphate hydrolases"/>
    <property type="match status" value="1"/>
</dbReference>
<keyword evidence="9 12" id="KW-1133">Transmembrane helix</keyword>
<dbReference type="Gene3D" id="3.40.50.300">
    <property type="entry name" value="P-loop containing nucleotide triphosphate hydrolases"/>
    <property type="match status" value="1"/>
</dbReference>
<keyword evidence="3" id="KW-1003">Cell membrane</keyword>
<evidence type="ECO:0000256" key="12">
    <source>
        <dbReference type="SAM" id="Phobius"/>
    </source>
</evidence>
<dbReference type="GO" id="GO:0016887">
    <property type="term" value="F:ATP hydrolysis activity"/>
    <property type="evidence" value="ECO:0007669"/>
    <property type="project" value="InterPro"/>
</dbReference>
<dbReference type="Pfam" id="PF00664">
    <property type="entry name" value="ABC_membrane"/>
    <property type="match status" value="1"/>
</dbReference>
<dbReference type="GO" id="GO:0005524">
    <property type="term" value="F:ATP binding"/>
    <property type="evidence" value="ECO:0007669"/>
    <property type="project" value="UniProtKB-KW"/>
</dbReference>
<dbReference type="InterPro" id="IPR003439">
    <property type="entry name" value="ABC_transporter-like_ATP-bd"/>
</dbReference>
<feature type="transmembrane region" description="Helical" evidence="12">
    <location>
        <begin position="21"/>
        <end position="44"/>
    </location>
</feature>
<dbReference type="GO" id="GO:0140359">
    <property type="term" value="F:ABC-type transporter activity"/>
    <property type="evidence" value="ECO:0007669"/>
    <property type="project" value="InterPro"/>
</dbReference>
<dbReference type="PROSITE" id="PS50929">
    <property type="entry name" value="ABC_TM1F"/>
    <property type="match status" value="1"/>
</dbReference>
<evidence type="ECO:0000256" key="5">
    <source>
        <dbReference type="ARBA" id="ARBA00022692"/>
    </source>
</evidence>
<dbReference type="Proteomes" id="UP000070612">
    <property type="component" value="Unassembled WGS sequence"/>
</dbReference>
<comment type="subcellular location">
    <subcellularLocation>
        <location evidence="1">Cell inner membrane</location>
        <topology evidence="1">Multi-pass membrane protein</topology>
    </subcellularLocation>
</comment>
<dbReference type="SUPFAM" id="SSF90123">
    <property type="entry name" value="ABC transporter transmembrane region"/>
    <property type="match status" value="1"/>
</dbReference>
<dbReference type="PANTHER" id="PTHR24221:SF654">
    <property type="entry name" value="ATP-BINDING CASSETTE SUB-FAMILY B MEMBER 6"/>
    <property type="match status" value="1"/>
</dbReference>
<evidence type="ECO:0000313" key="15">
    <source>
        <dbReference type="EMBL" id="KWX22278.1"/>
    </source>
</evidence>
<evidence type="ECO:0000259" key="14">
    <source>
        <dbReference type="PROSITE" id="PS50929"/>
    </source>
</evidence>
<feature type="domain" description="ABC transmembrane type-1" evidence="14">
    <location>
        <begin position="19"/>
        <end position="299"/>
    </location>
</feature>
<reference evidence="15 16" key="1">
    <citation type="submission" date="2015-07" db="EMBL/GenBank/DDBJ databases">
        <title>A draft genome sequence of Mycobacterium wolinskyi.</title>
        <authorList>
            <person name="de Man T.J."/>
            <person name="Perry K.A."/>
            <person name="Coulliette A.D."/>
            <person name="Jensen B."/>
            <person name="Toney N.C."/>
            <person name="Limbago B.M."/>
            <person name="Noble-Wang J."/>
        </authorList>
    </citation>
    <scope>NUCLEOTIDE SEQUENCE [LARGE SCALE GENOMIC DNA]</scope>
    <source>
        <strain evidence="15 16">CDC_01</strain>
    </source>
</reference>
<dbReference type="GO" id="GO:0034040">
    <property type="term" value="F:ATPase-coupled lipid transmembrane transporter activity"/>
    <property type="evidence" value="ECO:0007669"/>
    <property type="project" value="TreeGrafter"/>
</dbReference>
<dbReference type="STRING" id="59750.AWC31_06230"/>
<organism evidence="15 16">
    <name type="scientific">Mycolicibacterium wolinskyi</name>
    <dbReference type="NCBI Taxonomy" id="59750"/>
    <lineage>
        <taxon>Bacteria</taxon>
        <taxon>Bacillati</taxon>
        <taxon>Actinomycetota</taxon>
        <taxon>Actinomycetes</taxon>
        <taxon>Mycobacteriales</taxon>
        <taxon>Mycobacteriaceae</taxon>
        <taxon>Mycolicibacterium</taxon>
    </lineage>
</organism>
<keyword evidence="5 12" id="KW-0812">Transmembrane</keyword>
<feature type="transmembrane region" description="Helical" evidence="12">
    <location>
        <begin position="124"/>
        <end position="148"/>
    </location>
</feature>
<keyword evidence="6" id="KW-0547">Nucleotide-binding</keyword>
<dbReference type="InterPro" id="IPR039421">
    <property type="entry name" value="Type_1_exporter"/>
</dbReference>
<dbReference type="InterPro" id="IPR011527">
    <property type="entry name" value="ABC1_TM_dom"/>
</dbReference>
<name>A0A132PIT8_9MYCO</name>
<evidence type="ECO:0000256" key="8">
    <source>
        <dbReference type="ARBA" id="ARBA00022967"/>
    </source>
</evidence>
<gene>
    <name evidence="15" type="ORF">AFM11_20815</name>
</gene>
<evidence type="ECO:0000256" key="11">
    <source>
        <dbReference type="ARBA" id="ARBA00023455"/>
    </source>
</evidence>